<dbReference type="AlphaFoldDB" id="A0A1C7IBK4"/>
<evidence type="ECO:0000313" key="10">
    <source>
        <dbReference type="Proteomes" id="UP000092574"/>
    </source>
</evidence>
<feature type="transmembrane region" description="Helical" evidence="7">
    <location>
        <begin position="230"/>
        <end position="263"/>
    </location>
</feature>
<keyword evidence="6 7" id="KW-0472">Membrane</keyword>
<feature type="domain" description="Citrate transporter-like" evidence="8">
    <location>
        <begin position="18"/>
        <end position="341"/>
    </location>
</feature>
<protein>
    <recommendedName>
        <fullName evidence="8">Citrate transporter-like domain-containing protein</fullName>
    </recommendedName>
</protein>
<dbReference type="Pfam" id="PF03600">
    <property type="entry name" value="CitMHS"/>
    <property type="match status" value="1"/>
</dbReference>
<evidence type="ECO:0000313" key="9">
    <source>
        <dbReference type="EMBL" id="ANU76398.1"/>
    </source>
</evidence>
<dbReference type="GO" id="GO:0055085">
    <property type="term" value="P:transmembrane transport"/>
    <property type="evidence" value="ECO:0007669"/>
    <property type="project" value="InterPro"/>
</dbReference>
<dbReference type="PANTHER" id="PTHR43652:SF1">
    <property type="entry name" value="RESPONSE REGULATOR"/>
    <property type="match status" value="1"/>
</dbReference>
<dbReference type="OrthoDB" id="9765532at2"/>
<dbReference type="RefSeq" id="WP_065542563.1">
    <property type="nucleotide sequence ID" value="NZ_CP015405.2"/>
</dbReference>
<keyword evidence="4" id="KW-0677">Repeat</keyword>
<gene>
    <name evidence="9" type="ORF">A4V09_11830</name>
</gene>
<name>A0A1C7IBK4_9FIRM</name>
<feature type="transmembrane region" description="Helical" evidence="7">
    <location>
        <begin position="59"/>
        <end position="85"/>
    </location>
</feature>
<evidence type="ECO:0000256" key="6">
    <source>
        <dbReference type="ARBA" id="ARBA00023136"/>
    </source>
</evidence>
<feature type="transmembrane region" description="Helical" evidence="7">
    <location>
        <begin position="31"/>
        <end position="53"/>
    </location>
</feature>
<feature type="transmembrane region" description="Helical" evidence="7">
    <location>
        <begin position="400"/>
        <end position="420"/>
    </location>
</feature>
<feature type="transmembrane region" description="Helical" evidence="7">
    <location>
        <begin position="6"/>
        <end position="24"/>
    </location>
</feature>
<evidence type="ECO:0000256" key="2">
    <source>
        <dbReference type="ARBA" id="ARBA00022448"/>
    </source>
</evidence>
<dbReference type="Proteomes" id="UP000092574">
    <property type="component" value="Chromosome"/>
</dbReference>
<dbReference type="GO" id="GO:0005886">
    <property type="term" value="C:plasma membrane"/>
    <property type="evidence" value="ECO:0007669"/>
    <property type="project" value="TreeGrafter"/>
</dbReference>
<keyword evidence="2" id="KW-0813">Transport</keyword>
<reference evidence="9" key="1">
    <citation type="submission" date="2017-04" db="EMBL/GenBank/DDBJ databases">
        <title>Complete Genome Sequences of Twelve Strains of a Stable Defined Moderately Diverse Mouse Microbiota 2 (sDMDMm2).</title>
        <authorList>
            <person name="Uchimura Y."/>
            <person name="Wyss M."/>
            <person name="Brugiroux S."/>
            <person name="Limenitakis J.P."/>
            <person name="Stecher B."/>
            <person name="McCoy K.D."/>
            <person name="Macpherson A.J."/>
        </authorList>
    </citation>
    <scope>NUCLEOTIDE SEQUENCE</scope>
    <source>
        <strain evidence="9">YL58</strain>
    </source>
</reference>
<feature type="transmembrane region" description="Helical" evidence="7">
    <location>
        <begin position="97"/>
        <end position="124"/>
    </location>
</feature>
<sequence>MDTEILITLIILLCAVLFYSTSWMNVTATSLLILAALYLSGIVTVSELFINLVNGSTLLVIFMFVISGSLLKSGASALIGKWLVWKAKTEKQIVMRLLLLSMLLSAFFSNMATAVVVAAFAAGIAESHKDYHLPKMTMSIAVGSILGGMLTMIGVSGNVMVKTFLEESGAGSVGFWDFGKIGLPLCIAGYLYMYFAGYRLSPAKSANDTYIVHTEHQEDTYSKGPCFFTLFVFGMVIICMMLENVIHLPIHMTAFFGSLILIVSRTITEKEAFSYVNWPTTLMFASLLTLGSAISKSGAASLISKNFLGLFGEGTNKMFILSIFFVMIVIITQFMSNGATAAVFYPIGLSVAQQLHVSPVATLMMVCVAAGSSFATPMATPLNAYLMSVSGCGFLDYLKVGIPLLVLTTTICVVLCPVIWRIV</sequence>
<keyword evidence="3 7" id="KW-0812">Transmembrane</keyword>
<dbReference type="InterPro" id="IPR004680">
    <property type="entry name" value="Cit_transptr-like_dom"/>
</dbReference>
<feature type="transmembrane region" description="Helical" evidence="7">
    <location>
        <begin position="319"/>
        <end position="345"/>
    </location>
</feature>
<dbReference type="PANTHER" id="PTHR43652">
    <property type="entry name" value="BASIC AMINO ACID ANTIPORTER YFCC-RELATED"/>
    <property type="match status" value="1"/>
</dbReference>
<feature type="transmembrane region" description="Helical" evidence="7">
    <location>
        <begin position="173"/>
        <end position="195"/>
    </location>
</feature>
<dbReference type="STRING" id="1796616.A4V09_11830"/>
<organism evidence="9 10">
    <name type="scientific">Blautia pseudococcoides</name>
    <dbReference type="NCBI Taxonomy" id="1796616"/>
    <lineage>
        <taxon>Bacteria</taxon>
        <taxon>Bacillati</taxon>
        <taxon>Bacillota</taxon>
        <taxon>Clostridia</taxon>
        <taxon>Lachnospirales</taxon>
        <taxon>Lachnospiraceae</taxon>
        <taxon>Blautia</taxon>
    </lineage>
</organism>
<comment type="subcellular location">
    <subcellularLocation>
        <location evidence="1">Membrane</location>
        <topology evidence="1">Multi-pass membrane protein</topology>
    </subcellularLocation>
</comment>
<feature type="transmembrane region" description="Helical" evidence="7">
    <location>
        <begin position="357"/>
        <end position="380"/>
    </location>
</feature>
<feature type="transmembrane region" description="Helical" evidence="7">
    <location>
        <begin position="275"/>
        <end position="299"/>
    </location>
</feature>
<evidence type="ECO:0000256" key="7">
    <source>
        <dbReference type="SAM" id="Phobius"/>
    </source>
</evidence>
<feature type="transmembrane region" description="Helical" evidence="7">
    <location>
        <begin position="136"/>
        <end position="161"/>
    </location>
</feature>
<proteinExistence type="predicted"/>
<evidence type="ECO:0000256" key="5">
    <source>
        <dbReference type="ARBA" id="ARBA00022989"/>
    </source>
</evidence>
<evidence type="ECO:0000256" key="1">
    <source>
        <dbReference type="ARBA" id="ARBA00004141"/>
    </source>
</evidence>
<keyword evidence="10" id="KW-1185">Reference proteome</keyword>
<evidence type="ECO:0000256" key="4">
    <source>
        <dbReference type="ARBA" id="ARBA00022737"/>
    </source>
</evidence>
<accession>A0A1C7IBK4</accession>
<evidence type="ECO:0000259" key="8">
    <source>
        <dbReference type="Pfam" id="PF03600"/>
    </source>
</evidence>
<evidence type="ECO:0000256" key="3">
    <source>
        <dbReference type="ARBA" id="ARBA00022692"/>
    </source>
</evidence>
<dbReference type="InterPro" id="IPR051679">
    <property type="entry name" value="DASS-Related_Transporters"/>
</dbReference>
<keyword evidence="5 7" id="KW-1133">Transmembrane helix</keyword>
<dbReference type="KEGG" id="byl:A4V09_11830"/>
<dbReference type="EMBL" id="CP015405">
    <property type="protein sequence ID" value="ANU76398.1"/>
    <property type="molecule type" value="Genomic_DNA"/>
</dbReference>